<evidence type="ECO:0000256" key="12">
    <source>
        <dbReference type="ARBA" id="ARBA00022989"/>
    </source>
</evidence>
<evidence type="ECO:0000256" key="8">
    <source>
        <dbReference type="ARBA" id="ARBA00022692"/>
    </source>
</evidence>
<evidence type="ECO:0000256" key="9">
    <source>
        <dbReference type="ARBA" id="ARBA00022741"/>
    </source>
</evidence>
<feature type="domain" description="HAMP" evidence="17">
    <location>
        <begin position="198"/>
        <end position="250"/>
    </location>
</feature>
<keyword evidence="5" id="KW-0997">Cell inner membrane</keyword>
<evidence type="ECO:0000256" key="15">
    <source>
        <dbReference type="SAM" id="Phobius"/>
    </source>
</evidence>
<evidence type="ECO:0000256" key="2">
    <source>
        <dbReference type="ARBA" id="ARBA00004429"/>
    </source>
</evidence>
<evidence type="ECO:0000256" key="13">
    <source>
        <dbReference type="ARBA" id="ARBA00023012"/>
    </source>
</evidence>
<evidence type="ECO:0000256" key="3">
    <source>
        <dbReference type="ARBA" id="ARBA00012438"/>
    </source>
</evidence>
<keyword evidence="8 15" id="KW-0812">Transmembrane</keyword>
<dbReference type="InterPro" id="IPR050980">
    <property type="entry name" value="2C_sensor_his_kinase"/>
</dbReference>
<dbReference type="SUPFAM" id="SSF158472">
    <property type="entry name" value="HAMP domain-like"/>
    <property type="match status" value="1"/>
</dbReference>
<dbReference type="SMART" id="SM00304">
    <property type="entry name" value="HAMP"/>
    <property type="match status" value="1"/>
</dbReference>
<proteinExistence type="predicted"/>
<feature type="transmembrane region" description="Helical" evidence="15">
    <location>
        <begin position="12"/>
        <end position="34"/>
    </location>
</feature>
<evidence type="ECO:0000256" key="7">
    <source>
        <dbReference type="ARBA" id="ARBA00022679"/>
    </source>
</evidence>
<dbReference type="Gene3D" id="1.10.8.500">
    <property type="entry name" value="HAMP domain in histidine kinase"/>
    <property type="match status" value="1"/>
</dbReference>
<gene>
    <name evidence="18" type="ORF">H0484_01080</name>
</gene>
<sequence length="456" mass="51143">MRLFPRSMFGQLLVVWILALLTAHGVAVFMMSWWRVDHTTIHPMSAHKIVSRTASAYQLVADDDNKDELLSRISLHDSVFQVGQSHAPLHWPIMDEKESDIAESLRGMLHLPVQWPVHVQLQQIPASQEVQDVRNWLERILGGRRAWRLDIEVALPDGQILMGSHWPTPMPAHWGQVLRFSLLVGMIPAILMALIFGRRIMSPLRMLTQAARRVSRGETVMLAPAVGPDGVREITQAFNDMQESLGRIVKGRTQMLAAIGHDLRTPLTSLRIRAEFVEDESLRVAMVRTLDEMRVMLEETLNFAKDDALQEPTQEVPLNQLVAEVVEEQRVLGRVLSFQSQLEEGFLYRCRPVHLKRALNNLVDNAARYGAVDVHLRAVGHRLQIEVLDQGPGIDPDQLKHVFEPFVRLDPSRSPSTGGAGLGLTIAHSCVRAHGGDIVLRNRDTAGLSAVIELPS</sequence>
<dbReference type="InterPro" id="IPR003594">
    <property type="entry name" value="HATPase_dom"/>
</dbReference>
<dbReference type="SUPFAM" id="SSF47384">
    <property type="entry name" value="Homodimeric domain of signal transducing histidine kinase"/>
    <property type="match status" value="1"/>
</dbReference>
<feature type="transmembrane region" description="Helical" evidence="15">
    <location>
        <begin position="177"/>
        <end position="197"/>
    </location>
</feature>
<dbReference type="Pfam" id="PF02518">
    <property type="entry name" value="HATPase_c"/>
    <property type="match status" value="1"/>
</dbReference>
<keyword evidence="19" id="KW-1185">Reference proteome</keyword>
<organism evidence="18 19">
    <name type="scientific">Mesopusillimonas faecipullorum</name>
    <dbReference type="NCBI Taxonomy" id="2755040"/>
    <lineage>
        <taxon>Bacteria</taxon>
        <taxon>Pseudomonadati</taxon>
        <taxon>Pseudomonadota</taxon>
        <taxon>Betaproteobacteria</taxon>
        <taxon>Burkholderiales</taxon>
        <taxon>Alcaligenaceae</taxon>
        <taxon>Mesopusillimonas</taxon>
    </lineage>
</organism>
<evidence type="ECO:0000256" key="6">
    <source>
        <dbReference type="ARBA" id="ARBA00022553"/>
    </source>
</evidence>
<evidence type="ECO:0000313" key="19">
    <source>
        <dbReference type="Proteomes" id="UP000776983"/>
    </source>
</evidence>
<dbReference type="PROSITE" id="PS50109">
    <property type="entry name" value="HIS_KIN"/>
    <property type="match status" value="1"/>
</dbReference>
<dbReference type="InterPro" id="IPR004358">
    <property type="entry name" value="Sig_transdc_His_kin-like_C"/>
</dbReference>
<comment type="subcellular location">
    <subcellularLocation>
        <location evidence="2">Cell inner membrane</location>
        <topology evidence="2">Multi-pass membrane protein</topology>
    </subcellularLocation>
</comment>
<dbReference type="Proteomes" id="UP000776983">
    <property type="component" value="Unassembled WGS sequence"/>
</dbReference>
<dbReference type="InterPro" id="IPR003660">
    <property type="entry name" value="HAMP_dom"/>
</dbReference>
<dbReference type="SUPFAM" id="SSF55874">
    <property type="entry name" value="ATPase domain of HSP90 chaperone/DNA topoisomerase II/histidine kinase"/>
    <property type="match status" value="1"/>
</dbReference>
<keyword evidence="10" id="KW-0418">Kinase</keyword>
<dbReference type="Pfam" id="PF00512">
    <property type="entry name" value="HisKA"/>
    <property type="match status" value="1"/>
</dbReference>
<dbReference type="InterPro" id="IPR036097">
    <property type="entry name" value="HisK_dim/P_sf"/>
</dbReference>
<dbReference type="Gene3D" id="3.30.565.10">
    <property type="entry name" value="Histidine kinase-like ATPase, C-terminal domain"/>
    <property type="match status" value="1"/>
</dbReference>
<dbReference type="SMART" id="SM00388">
    <property type="entry name" value="HisKA"/>
    <property type="match status" value="1"/>
</dbReference>
<dbReference type="EMBL" id="JACDXW010000001">
    <property type="protein sequence ID" value="MCB5362353.1"/>
    <property type="molecule type" value="Genomic_DNA"/>
</dbReference>
<dbReference type="RefSeq" id="WP_226952593.1">
    <property type="nucleotide sequence ID" value="NZ_JACDXW010000001.1"/>
</dbReference>
<evidence type="ECO:0000256" key="11">
    <source>
        <dbReference type="ARBA" id="ARBA00022840"/>
    </source>
</evidence>
<dbReference type="EC" id="2.7.13.3" evidence="3"/>
<keyword evidence="7" id="KW-0808">Transferase</keyword>
<evidence type="ECO:0000256" key="10">
    <source>
        <dbReference type="ARBA" id="ARBA00022777"/>
    </source>
</evidence>
<evidence type="ECO:0000259" key="16">
    <source>
        <dbReference type="PROSITE" id="PS50109"/>
    </source>
</evidence>
<keyword evidence="6" id="KW-0597">Phosphoprotein</keyword>
<keyword evidence="4" id="KW-1003">Cell membrane</keyword>
<dbReference type="PRINTS" id="PR00344">
    <property type="entry name" value="BCTRLSENSOR"/>
</dbReference>
<evidence type="ECO:0000259" key="17">
    <source>
        <dbReference type="PROSITE" id="PS50885"/>
    </source>
</evidence>
<dbReference type="Gene3D" id="1.10.287.130">
    <property type="match status" value="1"/>
</dbReference>
<keyword evidence="13" id="KW-0902">Two-component regulatory system</keyword>
<protein>
    <recommendedName>
        <fullName evidence="3">histidine kinase</fullName>
        <ecNumber evidence="3">2.7.13.3</ecNumber>
    </recommendedName>
</protein>
<dbReference type="PROSITE" id="PS50885">
    <property type="entry name" value="HAMP"/>
    <property type="match status" value="1"/>
</dbReference>
<dbReference type="CDD" id="cd06225">
    <property type="entry name" value="HAMP"/>
    <property type="match status" value="1"/>
</dbReference>
<dbReference type="PANTHER" id="PTHR44936:SF5">
    <property type="entry name" value="SENSOR HISTIDINE KINASE ENVZ"/>
    <property type="match status" value="1"/>
</dbReference>
<evidence type="ECO:0000256" key="1">
    <source>
        <dbReference type="ARBA" id="ARBA00000085"/>
    </source>
</evidence>
<dbReference type="InterPro" id="IPR036890">
    <property type="entry name" value="HATPase_C_sf"/>
</dbReference>
<dbReference type="PANTHER" id="PTHR44936">
    <property type="entry name" value="SENSOR PROTEIN CREC"/>
    <property type="match status" value="1"/>
</dbReference>
<keyword evidence="11" id="KW-0067">ATP-binding</keyword>
<accession>A0ABS8C8K1</accession>
<keyword evidence="14 15" id="KW-0472">Membrane</keyword>
<evidence type="ECO:0000313" key="18">
    <source>
        <dbReference type="EMBL" id="MCB5362353.1"/>
    </source>
</evidence>
<feature type="domain" description="Histidine kinase" evidence="16">
    <location>
        <begin position="258"/>
        <end position="456"/>
    </location>
</feature>
<dbReference type="InterPro" id="IPR005467">
    <property type="entry name" value="His_kinase_dom"/>
</dbReference>
<comment type="catalytic activity">
    <reaction evidence="1">
        <text>ATP + protein L-histidine = ADP + protein N-phospho-L-histidine.</text>
        <dbReference type="EC" id="2.7.13.3"/>
    </reaction>
</comment>
<name>A0ABS8C8K1_9BURK</name>
<dbReference type="InterPro" id="IPR003661">
    <property type="entry name" value="HisK_dim/P_dom"/>
</dbReference>
<evidence type="ECO:0000256" key="4">
    <source>
        <dbReference type="ARBA" id="ARBA00022475"/>
    </source>
</evidence>
<reference evidence="18 19" key="1">
    <citation type="submission" date="2020-07" db="EMBL/GenBank/DDBJ databases">
        <title>Pusillimonas sp. nov., isolated from poultry manure in Taiwan.</title>
        <authorList>
            <person name="Lin S.-Y."/>
            <person name="Tang Y.-S."/>
            <person name="Young C.-C."/>
        </authorList>
    </citation>
    <scope>NUCLEOTIDE SEQUENCE [LARGE SCALE GENOMIC DNA]</scope>
    <source>
        <strain evidence="18 19">CC-YST705</strain>
    </source>
</reference>
<dbReference type="SMART" id="SM00387">
    <property type="entry name" value="HATPase_c"/>
    <property type="match status" value="1"/>
</dbReference>
<comment type="caution">
    <text evidence="18">The sequence shown here is derived from an EMBL/GenBank/DDBJ whole genome shotgun (WGS) entry which is preliminary data.</text>
</comment>
<evidence type="ECO:0000256" key="14">
    <source>
        <dbReference type="ARBA" id="ARBA00023136"/>
    </source>
</evidence>
<dbReference type="Pfam" id="PF00672">
    <property type="entry name" value="HAMP"/>
    <property type="match status" value="1"/>
</dbReference>
<keyword evidence="12 15" id="KW-1133">Transmembrane helix</keyword>
<evidence type="ECO:0000256" key="5">
    <source>
        <dbReference type="ARBA" id="ARBA00022519"/>
    </source>
</evidence>
<keyword evidence="9" id="KW-0547">Nucleotide-binding</keyword>
<dbReference type="CDD" id="cd00082">
    <property type="entry name" value="HisKA"/>
    <property type="match status" value="1"/>
</dbReference>